<dbReference type="Proteomes" id="UP000323454">
    <property type="component" value="Unassembled WGS sequence"/>
</dbReference>
<reference evidence="1 2" key="2">
    <citation type="submission" date="2019-09" db="EMBL/GenBank/DDBJ databases">
        <authorList>
            <person name="Jin C."/>
        </authorList>
    </citation>
    <scope>NUCLEOTIDE SEQUENCE [LARGE SCALE GENOMIC DNA]</scope>
    <source>
        <strain evidence="1 2">AN110305</strain>
    </source>
</reference>
<evidence type="ECO:0000313" key="1">
    <source>
        <dbReference type="EMBL" id="KAA2250122.1"/>
    </source>
</evidence>
<gene>
    <name evidence="1" type="ORF">F0L68_38925</name>
</gene>
<dbReference type="EMBL" id="VUOB01000093">
    <property type="protein sequence ID" value="KAA2250122.1"/>
    <property type="molecule type" value="Genomic_DNA"/>
</dbReference>
<reference evidence="1 2" key="1">
    <citation type="submission" date="2019-09" db="EMBL/GenBank/DDBJ databases">
        <title>Goodfellowia gen. nov., a new genus of the Pseudonocardineae related to Actinoalloteichus, containing Goodfellowia coeruleoviolacea gen. nov., comb. nov. gen. nov., comb. nov.</title>
        <authorList>
            <person name="Labeda D."/>
        </authorList>
    </citation>
    <scope>NUCLEOTIDE SEQUENCE [LARGE SCALE GENOMIC DNA]</scope>
    <source>
        <strain evidence="1 2">AN110305</strain>
    </source>
</reference>
<organism evidence="1 2">
    <name type="scientific">Solihabitans fulvus</name>
    <dbReference type="NCBI Taxonomy" id="1892852"/>
    <lineage>
        <taxon>Bacteria</taxon>
        <taxon>Bacillati</taxon>
        <taxon>Actinomycetota</taxon>
        <taxon>Actinomycetes</taxon>
        <taxon>Pseudonocardiales</taxon>
        <taxon>Pseudonocardiaceae</taxon>
        <taxon>Solihabitans</taxon>
    </lineage>
</organism>
<name>A0A5B2WHJ5_9PSEU</name>
<protein>
    <recommendedName>
        <fullName evidence="3">Excreted virulence factor EspC, type VII ESX diderm</fullName>
    </recommendedName>
</protein>
<comment type="caution">
    <text evidence="1">The sequence shown here is derived from an EMBL/GenBank/DDBJ whole genome shotgun (WGS) entry which is preliminary data.</text>
</comment>
<dbReference type="OrthoDB" id="3706761at2"/>
<evidence type="ECO:0008006" key="3">
    <source>
        <dbReference type="Google" id="ProtNLM"/>
    </source>
</evidence>
<evidence type="ECO:0000313" key="2">
    <source>
        <dbReference type="Proteomes" id="UP000323454"/>
    </source>
</evidence>
<dbReference type="RefSeq" id="WP_149854940.1">
    <property type="nucleotide sequence ID" value="NZ_VUOB01000093.1"/>
</dbReference>
<sequence>MASENALAVTATSLGRTGRNIVDTADGVHRDLRDHTASESPGTGQAFAALRAHADCDAGWQDALTLFGTTIATAGDNVMLSSATYLDVEAANENRFGR</sequence>
<accession>A0A5B2WHJ5</accession>
<proteinExistence type="predicted"/>
<keyword evidence="2" id="KW-1185">Reference proteome</keyword>
<dbReference type="AlphaFoldDB" id="A0A5B2WHJ5"/>